<organism evidence="4 5">
    <name type="scientific">Streptococcus gallinaceus</name>
    <dbReference type="NCBI Taxonomy" id="165758"/>
    <lineage>
        <taxon>Bacteria</taxon>
        <taxon>Bacillati</taxon>
        <taxon>Bacillota</taxon>
        <taxon>Bacilli</taxon>
        <taxon>Lactobacillales</taxon>
        <taxon>Streptococcaceae</taxon>
        <taxon>Streptococcus</taxon>
    </lineage>
</organism>
<dbReference type="SMART" id="SM00460">
    <property type="entry name" value="TGc"/>
    <property type="match status" value="1"/>
</dbReference>
<keyword evidence="2" id="KW-0732">Signal</keyword>
<dbReference type="RefSeq" id="WP_354279743.1">
    <property type="nucleotide sequence ID" value="NZ_JBEPMK010000001.1"/>
</dbReference>
<dbReference type="Pfam" id="PF01841">
    <property type="entry name" value="Transglut_core"/>
    <property type="match status" value="1"/>
</dbReference>
<feature type="domain" description="Transglutaminase-like" evidence="3">
    <location>
        <begin position="537"/>
        <end position="596"/>
    </location>
</feature>
<evidence type="ECO:0000256" key="2">
    <source>
        <dbReference type="SAM" id="SignalP"/>
    </source>
</evidence>
<dbReference type="Proteomes" id="UP001549055">
    <property type="component" value="Unassembled WGS sequence"/>
</dbReference>
<keyword evidence="5" id="KW-1185">Reference proteome</keyword>
<name>A0ABV2JLD6_9STRE</name>
<protein>
    <submittedName>
        <fullName evidence="4">Outer membrane biosynthesis protein TonB</fullName>
    </submittedName>
</protein>
<dbReference type="EMBL" id="JBEPMK010000001">
    <property type="protein sequence ID" value="MET3643683.1"/>
    <property type="molecule type" value="Genomic_DNA"/>
</dbReference>
<dbReference type="InterPro" id="IPR052557">
    <property type="entry name" value="CAP/Cytokinesis_protein"/>
</dbReference>
<proteinExistence type="predicted"/>
<dbReference type="PANTHER" id="PTHR46333">
    <property type="entry name" value="CYTOKINESIS PROTEIN 3"/>
    <property type="match status" value="1"/>
</dbReference>
<dbReference type="PANTHER" id="PTHR46333:SF2">
    <property type="entry name" value="CYTOKINESIS PROTEIN 3"/>
    <property type="match status" value="1"/>
</dbReference>
<dbReference type="InterPro" id="IPR038765">
    <property type="entry name" value="Papain-like_cys_pep_sf"/>
</dbReference>
<evidence type="ECO:0000313" key="4">
    <source>
        <dbReference type="EMBL" id="MET3643683.1"/>
    </source>
</evidence>
<feature type="region of interest" description="Disordered" evidence="1">
    <location>
        <begin position="233"/>
        <end position="366"/>
    </location>
</feature>
<evidence type="ECO:0000313" key="5">
    <source>
        <dbReference type="Proteomes" id="UP001549055"/>
    </source>
</evidence>
<feature type="compositionally biased region" description="Basic and acidic residues" evidence="1">
    <location>
        <begin position="316"/>
        <end position="357"/>
    </location>
</feature>
<feature type="chain" id="PRO_5046278050" evidence="2">
    <location>
        <begin position="28"/>
        <end position="640"/>
    </location>
</feature>
<dbReference type="Gene3D" id="3.10.620.30">
    <property type="match status" value="1"/>
</dbReference>
<feature type="signal peptide" evidence="2">
    <location>
        <begin position="1"/>
        <end position="27"/>
    </location>
</feature>
<dbReference type="InterPro" id="IPR002931">
    <property type="entry name" value="Transglutaminase-like"/>
</dbReference>
<accession>A0ABV2JLD6</accession>
<reference evidence="4 5" key="1">
    <citation type="submission" date="2024-06" db="EMBL/GenBank/DDBJ databases">
        <title>Genomic Encyclopedia of Type Strains, Phase IV (KMG-IV): sequencing the most valuable type-strain genomes for metagenomic binning, comparative biology and taxonomic classification.</title>
        <authorList>
            <person name="Goeker M."/>
        </authorList>
    </citation>
    <scope>NUCLEOTIDE SEQUENCE [LARGE SCALE GENOMIC DNA]</scope>
    <source>
        <strain evidence="4 5">DSM 15349</strain>
    </source>
</reference>
<comment type="caution">
    <text evidence="4">The sequence shown here is derived from an EMBL/GenBank/DDBJ whole genome shotgun (WGS) entry which is preliminary data.</text>
</comment>
<sequence length="640" mass="72077">MKKKNILKGLLFSTMVMASVAAAQVHADDHFSQRSYYTYANEEGYQATRHFLNQKQAIIEDVKGHISSLGDVATPLRDKIKEVNQSILSYEREDHQLVYQLNYGNNTADQYNNAVQKREGIIRNIFEKVEANKAELENIRTSYHDLSYERTTLINQIFSILGKPSSRRIHSYRDAENERENLIRSLQQYMDRLLVVQSELSALAGRTNAIKTDDLSAEIGKLSGILLELTGESAEETPVTPQPAKEEEKPVTPQAVEEEDIPAVPQAVEEEKTPVAPQVTEEEEAPVTPQPAKEEETPVAPQPAKEEETPVAPQPAKEEETPVKPQPAKEEAEPAKPQPAKEEAEPAKPQPAKKEETPAPTKPATNYNIVNDALNLGTIADYTALTNGLTHAIDNKVGTIRYKVTFKSREQVDAYAAQLSKLLEKYADDAGTILRIRTSNQLGTYYRGNSVSHIEVETTLLIDYTLMAHQKNLVAEYKDFVKQVVKEQITDKNITDDYEKAKILNQFIIDNYEYADHELNTTSLTRSGISVHAPESLYKDKRGVCQAYAVMFRDLAVEAGLKAWYVTGATNQSRDANHAWNIVEINGVKYYVDTTWNDVTGNYRNSYFLVGRNTLSKDHSTDRDYADLYNDIPAQDYARR</sequence>
<evidence type="ECO:0000259" key="3">
    <source>
        <dbReference type="SMART" id="SM00460"/>
    </source>
</evidence>
<gene>
    <name evidence="4" type="ORF">ABID27_000300</name>
</gene>
<evidence type="ECO:0000256" key="1">
    <source>
        <dbReference type="SAM" id="MobiDB-lite"/>
    </source>
</evidence>
<dbReference type="SUPFAM" id="SSF54001">
    <property type="entry name" value="Cysteine proteinases"/>
    <property type="match status" value="1"/>
</dbReference>